<evidence type="ECO:0000259" key="11">
    <source>
        <dbReference type="Pfam" id="PF07715"/>
    </source>
</evidence>
<evidence type="ECO:0000256" key="2">
    <source>
        <dbReference type="ARBA" id="ARBA00022448"/>
    </source>
</evidence>
<evidence type="ECO:0000256" key="3">
    <source>
        <dbReference type="ARBA" id="ARBA00022452"/>
    </source>
</evidence>
<name>A0ABT8R975_9BACT</name>
<evidence type="ECO:0000256" key="1">
    <source>
        <dbReference type="ARBA" id="ARBA00004571"/>
    </source>
</evidence>
<proteinExistence type="inferred from homology"/>
<organism evidence="12 13">
    <name type="scientific">Rhodocytophaga aerolata</name>
    <dbReference type="NCBI Taxonomy" id="455078"/>
    <lineage>
        <taxon>Bacteria</taxon>
        <taxon>Pseudomonadati</taxon>
        <taxon>Bacteroidota</taxon>
        <taxon>Cytophagia</taxon>
        <taxon>Cytophagales</taxon>
        <taxon>Rhodocytophagaceae</taxon>
        <taxon>Rhodocytophaga</taxon>
    </lineage>
</organism>
<evidence type="ECO:0000256" key="4">
    <source>
        <dbReference type="ARBA" id="ARBA00022692"/>
    </source>
</evidence>
<evidence type="ECO:0000313" key="13">
    <source>
        <dbReference type="Proteomes" id="UP001168528"/>
    </source>
</evidence>
<keyword evidence="4 8" id="KW-0812">Transmembrane</keyword>
<dbReference type="InterPro" id="IPR039426">
    <property type="entry name" value="TonB-dep_rcpt-like"/>
</dbReference>
<gene>
    <name evidence="12" type="ORF">Q0590_20325</name>
</gene>
<feature type="domain" description="TonB-dependent receptor-like beta-barrel" evidence="10">
    <location>
        <begin position="430"/>
        <end position="875"/>
    </location>
</feature>
<dbReference type="Gene3D" id="2.40.170.20">
    <property type="entry name" value="TonB-dependent receptor, beta-barrel domain"/>
    <property type="match status" value="1"/>
</dbReference>
<evidence type="ECO:0000259" key="10">
    <source>
        <dbReference type="Pfam" id="PF00593"/>
    </source>
</evidence>
<dbReference type="Pfam" id="PF13715">
    <property type="entry name" value="CarbopepD_reg_2"/>
    <property type="match status" value="1"/>
</dbReference>
<comment type="caution">
    <text evidence="12">The sequence shown here is derived from an EMBL/GenBank/DDBJ whole genome shotgun (WGS) entry which is preliminary data.</text>
</comment>
<dbReference type="Proteomes" id="UP001168528">
    <property type="component" value="Unassembled WGS sequence"/>
</dbReference>
<sequence>MNHPHQLTICAVFLALLAFIPGYTQSLQGKVTDSQSGEPLPGVSVVVQSSNQGVSTDAQGNYTLNLAAGTYQIQFSYVGYDAQTRNVTIASTDVTLNVGLVENIQTLSDVVIVGSRSTQVRSSVETVAPVDVISARELQTTGQIEPTQMINLVAPSFNSARQTIADGTDHIDPATLRGLGPDQVLVLVNGKRRHNQALVNVNGTVGRGSVGTDLNTIPTSAIDRIEVLREGAASQYGSDAISGVVNVVLKKDTGTTANLHVGQFYERDGSNAQFGAYHGFKIGKLGVIGAAVDVRFREGTNRAGTYTGPVYVNWNAARGANETEADWLARRQNLYLQDEALIEERGFSRENNMQIGNSAVNNFGGMLNGELQVTPKTQVYFSSILNHRKGQAAGFYRYPFQTTQVIPELYPNGFLPEIHSTIWDLSFLAGVGGEIGNGWRWDVSSVFGGNSFRFDVENSNNASQFARGANAQTEFYAGTIKFNQNTTDVGISKDFGKAIGLTSFNIAAGLSYRLDNYEIEPGEEASYRNYDLNASPLRAGGAQVFPGFQPENAVNESRNVFAGYLDIETDITEKLLLNAAGRYENYSDFGGNLAGKLSARYKFADFLSLRGTLSNGFRAPSIHQRYFSAISTVFVSVAGQGLQPRQQGTFPNGSPVAQAFGIPSLTAEKSINYSLGITSQPVSNLSITLDAYQIDIDDRIVLTGQFARGTSGIGPQVAQILDAAGQTEVNAAVFFTNAVSTRTQGIDVVISNDITMPTGILTLTLAGNINQTKVQGEPKVSETLPADVFGNALFNRQERSRLEWSQPRNKFTFGANYRAGKFGANARITNYGVVKAFDISNPALDETYRPKALTDLSVSYQVTKFLQATLGANNLFNVYPDEIQVRQYPTPGDPTNLDNSSFGRFVYSRAATQFGFNGGYYFVNLSARF</sequence>
<dbReference type="EMBL" id="JAUKPO010000013">
    <property type="protein sequence ID" value="MDO1448635.1"/>
    <property type="molecule type" value="Genomic_DNA"/>
</dbReference>
<dbReference type="PROSITE" id="PS52016">
    <property type="entry name" value="TONB_DEPENDENT_REC_3"/>
    <property type="match status" value="1"/>
</dbReference>
<protein>
    <submittedName>
        <fullName evidence="12">TonB-dependent receptor</fullName>
    </submittedName>
</protein>
<evidence type="ECO:0000256" key="8">
    <source>
        <dbReference type="PROSITE-ProRule" id="PRU01360"/>
    </source>
</evidence>
<keyword evidence="5 9" id="KW-0798">TonB box</keyword>
<dbReference type="Gene3D" id="2.170.130.10">
    <property type="entry name" value="TonB-dependent receptor, plug domain"/>
    <property type="match status" value="1"/>
</dbReference>
<dbReference type="InterPro" id="IPR012910">
    <property type="entry name" value="Plug_dom"/>
</dbReference>
<evidence type="ECO:0000256" key="5">
    <source>
        <dbReference type="ARBA" id="ARBA00023077"/>
    </source>
</evidence>
<feature type="domain" description="TonB-dependent receptor plug" evidence="11">
    <location>
        <begin position="125"/>
        <end position="244"/>
    </location>
</feature>
<dbReference type="InterPro" id="IPR037066">
    <property type="entry name" value="Plug_dom_sf"/>
</dbReference>
<dbReference type="Pfam" id="PF07715">
    <property type="entry name" value="Plug"/>
    <property type="match status" value="1"/>
</dbReference>
<dbReference type="SUPFAM" id="SSF49464">
    <property type="entry name" value="Carboxypeptidase regulatory domain-like"/>
    <property type="match status" value="1"/>
</dbReference>
<dbReference type="Pfam" id="PF00593">
    <property type="entry name" value="TonB_dep_Rec_b-barrel"/>
    <property type="match status" value="1"/>
</dbReference>
<dbReference type="InterPro" id="IPR036942">
    <property type="entry name" value="Beta-barrel_TonB_sf"/>
</dbReference>
<reference evidence="12" key="1">
    <citation type="submission" date="2023-07" db="EMBL/GenBank/DDBJ databases">
        <title>The genome sequence of Rhodocytophaga aerolata KACC 12507.</title>
        <authorList>
            <person name="Zhang X."/>
        </authorList>
    </citation>
    <scope>NUCLEOTIDE SEQUENCE</scope>
    <source>
        <strain evidence="12">KACC 12507</strain>
    </source>
</reference>
<keyword evidence="7 8" id="KW-0998">Cell outer membrane</keyword>
<dbReference type="RefSeq" id="WP_302039435.1">
    <property type="nucleotide sequence ID" value="NZ_JAUKPO010000013.1"/>
</dbReference>
<evidence type="ECO:0000256" key="6">
    <source>
        <dbReference type="ARBA" id="ARBA00023136"/>
    </source>
</evidence>
<keyword evidence="12" id="KW-0675">Receptor</keyword>
<dbReference type="PANTHER" id="PTHR47234:SF3">
    <property type="entry name" value="SECRETIN_TONB SHORT N-TERMINAL DOMAIN-CONTAINING PROTEIN"/>
    <property type="match status" value="1"/>
</dbReference>
<evidence type="ECO:0000256" key="7">
    <source>
        <dbReference type="ARBA" id="ARBA00023237"/>
    </source>
</evidence>
<dbReference type="PANTHER" id="PTHR47234">
    <property type="match status" value="1"/>
</dbReference>
<keyword evidence="6 8" id="KW-0472">Membrane</keyword>
<evidence type="ECO:0000313" key="12">
    <source>
        <dbReference type="EMBL" id="MDO1448635.1"/>
    </source>
</evidence>
<keyword evidence="13" id="KW-1185">Reference proteome</keyword>
<evidence type="ECO:0000256" key="9">
    <source>
        <dbReference type="RuleBase" id="RU003357"/>
    </source>
</evidence>
<accession>A0ABT8R975</accession>
<comment type="subcellular location">
    <subcellularLocation>
        <location evidence="1 8">Cell outer membrane</location>
        <topology evidence="1 8">Multi-pass membrane protein</topology>
    </subcellularLocation>
</comment>
<dbReference type="CDD" id="cd01347">
    <property type="entry name" value="ligand_gated_channel"/>
    <property type="match status" value="1"/>
</dbReference>
<dbReference type="SUPFAM" id="SSF56935">
    <property type="entry name" value="Porins"/>
    <property type="match status" value="1"/>
</dbReference>
<keyword evidence="3 8" id="KW-1134">Transmembrane beta strand</keyword>
<dbReference type="InterPro" id="IPR000531">
    <property type="entry name" value="Beta-barrel_TonB"/>
</dbReference>
<dbReference type="InterPro" id="IPR008969">
    <property type="entry name" value="CarboxyPept-like_regulatory"/>
</dbReference>
<dbReference type="Gene3D" id="2.60.40.1120">
    <property type="entry name" value="Carboxypeptidase-like, regulatory domain"/>
    <property type="match status" value="1"/>
</dbReference>
<comment type="similarity">
    <text evidence="8 9">Belongs to the TonB-dependent receptor family.</text>
</comment>
<keyword evidence="2 8" id="KW-0813">Transport</keyword>